<dbReference type="Pfam" id="PF08942">
    <property type="entry name" value="DUF1919"/>
    <property type="match status" value="1"/>
</dbReference>
<reference evidence="1 2" key="1">
    <citation type="submission" date="2018-12" db="EMBL/GenBank/DDBJ databases">
        <title>Unveiling genomic diversity among members of the Bifidobacterium pseudolongum species, a widely distributed gut commensal of the animal kingdom.</title>
        <authorList>
            <person name="Lugli G.A."/>
            <person name="Duranti S."/>
            <person name="Albert K."/>
            <person name="Mancabelli L."/>
            <person name="Napoli S."/>
            <person name="Viappiani A."/>
            <person name="Anzalone R."/>
            <person name="Longhi G."/>
            <person name="Milani C."/>
            <person name="Turroni F."/>
            <person name="Alessandri G."/>
            <person name="Sela D.A."/>
            <person name="Van Sinderen D."/>
            <person name="Ventura M."/>
        </authorList>
    </citation>
    <scope>NUCLEOTIDE SEQUENCE [LARGE SCALE GENOMIC DNA]</scope>
    <source>
        <strain evidence="1 2">2093B</strain>
    </source>
</reference>
<proteinExistence type="predicted"/>
<organism evidence="1 2">
    <name type="scientific">Bifidobacterium pseudolongum subsp. globosum</name>
    <dbReference type="NCBI Taxonomy" id="1690"/>
    <lineage>
        <taxon>Bacteria</taxon>
        <taxon>Bacillati</taxon>
        <taxon>Actinomycetota</taxon>
        <taxon>Actinomycetes</taxon>
        <taxon>Bifidobacteriales</taxon>
        <taxon>Bifidobacteriaceae</taxon>
        <taxon>Bifidobacterium</taxon>
    </lineage>
</organism>
<evidence type="ECO:0000313" key="1">
    <source>
        <dbReference type="EMBL" id="RYQ08928.1"/>
    </source>
</evidence>
<dbReference type="EMBL" id="RYUH01000014">
    <property type="protein sequence ID" value="RYQ08928.1"/>
    <property type="molecule type" value="Genomic_DNA"/>
</dbReference>
<dbReference type="AlphaFoldDB" id="A0A4V1Y1L3"/>
<dbReference type="InterPro" id="IPR037226">
    <property type="entry name" value="CAC2185-like_sf"/>
</dbReference>
<dbReference type="SUPFAM" id="SSF142795">
    <property type="entry name" value="CAC2185-like"/>
    <property type="match status" value="1"/>
</dbReference>
<accession>A0A4V1Y1L3</accession>
<comment type="caution">
    <text evidence="1">The sequence shown here is derived from an EMBL/GenBank/DDBJ whole genome shotgun (WGS) entry which is preliminary data.</text>
</comment>
<dbReference type="Proteomes" id="UP000292568">
    <property type="component" value="Unassembled WGS sequence"/>
</dbReference>
<protein>
    <submittedName>
        <fullName evidence="1">Exopolysaccharide biosynthesis protein</fullName>
    </submittedName>
</protein>
<name>A0A4V1Y1L3_9BIFI</name>
<sequence>MKKDYVGIGIRKIREKTNPYLSSVRRRRLQHSDFTIISNNCWAGTVYRYYGLPYRSPTAGLYFFAADYLKFVSDLRKYVNSRLCFISASESRYADILMQRGESSKVIAQLDDIEVVFLHYSTPEKAAEKWIRRCKRINWDNIFIKFSEMNECTYEDLRIFDSLDFANKICFTSHYSPEIKCSVEYPYMISSDNQLLVDTDRFQHGFSVTDWLNNRPLSYPF</sequence>
<gene>
    <name evidence="1" type="ORF">PG2093B_1482</name>
</gene>
<dbReference type="RefSeq" id="WP_129897968.1">
    <property type="nucleotide sequence ID" value="NZ_RYUH01000014.1"/>
</dbReference>
<evidence type="ECO:0000313" key="2">
    <source>
        <dbReference type="Proteomes" id="UP000292568"/>
    </source>
</evidence>
<dbReference type="InterPro" id="IPR015037">
    <property type="entry name" value="DUF1919"/>
</dbReference>